<reference evidence="2 3" key="1">
    <citation type="journal article" date="2014" name="Syst. Appl. Microbiol.">
        <title>Microsymbionts of Phaseolus vulgaris in acid and alkaline soils of Mexico.</title>
        <authorList>
            <person name="Verastegui-Valdes M.M."/>
            <person name="Zhang Y.J."/>
            <person name="Rivera-Orduna F.N."/>
            <person name="Cheng H.P."/>
            <person name="Sui X.H."/>
            <person name="Wang E.T."/>
        </authorList>
    </citation>
    <scope>NUCLEOTIDE SEQUENCE [LARGE SCALE GENOMIC DNA]</scope>
    <source>
        <strain evidence="2 3">FG01</strain>
    </source>
</reference>
<dbReference type="InterPro" id="IPR004291">
    <property type="entry name" value="Transposase_IS66_central"/>
</dbReference>
<dbReference type="EMBL" id="LODU01000017">
    <property type="protein sequence ID" value="POH33599.1"/>
    <property type="molecule type" value="Genomic_DNA"/>
</dbReference>
<dbReference type="Pfam" id="PF03050">
    <property type="entry name" value="DDE_Tnp_IS66"/>
    <property type="match status" value="1"/>
</dbReference>
<organism evidence="2 3">
    <name type="scientific">Sinorhizobium americanum</name>
    <dbReference type="NCBI Taxonomy" id="194963"/>
    <lineage>
        <taxon>Bacteria</taxon>
        <taxon>Pseudomonadati</taxon>
        <taxon>Pseudomonadota</taxon>
        <taxon>Alphaproteobacteria</taxon>
        <taxon>Hyphomicrobiales</taxon>
        <taxon>Rhizobiaceae</taxon>
        <taxon>Sinorhizobium/Ensifer group</taxon>
        <taxon>Sinorhizobium</taxon>
    </lineage>
</organism>
<accession>A0A2S3YQM2</accession>
<feature type="domain" description="Transposase IS66 central" evidence="1">
    <location>
        <begin position="33"/>
        <end position="79"/>
    </location>
</feature>
<proteinExistence type="predicted"/>
<comment type="caution">
    <text evidence="2">The sequence shown here is derived from an EMBL/GenBank/DDBJ whole genome shotgun (WGS) entry which is preliminary data.</text>
</comment>
<name>A0A2S3YQM2_9HYPH</name>
<evidence type="ECO:0000313" key="3">
    <source>
        <dbReference type="Proteomes" id="UP000237511"/>
    </source>
</evidence>
<gene>
    <name evidence="2" type="ORF">ATY31_10140</name>
</gene>
<evidence type="ECO:0000313" key="2">
    <source>
        <dbReference type="EMBL" id="POH33599.1"/>
    </source>
</evidence>
<evidence type="ECO:0000259" key="1">
    <source>
        <dbReference type="Pfam" id="PF03050"/>
    </source>
</evidence>
<dbReference type="AlphaFoldDB" id="A0A2S3YQM2"/>
<protein>
    <recommendedName>
        <fullName evidence="1">Transposase IS66 central domain-containing protein</fullName>
    </recommendedName>
</protein>
<sequence length="79" mass="9396">MEYRVRNYMNGAGSRERDNWMLRRLSAALYRLSAAERLAARQEKCKPLFDDMHAWLKTERATLSKSSEVIEPIDYMLKR</sequence>
<dbReference type="Proteomes" id="UP000237511">
    <property type="component" value="Unassembled WGS sequence"/>
</dbReference>